<evidence type="ECO:0000256" key="1">
    <source>
        <dbReference type="SAM" id="MobiDB-lite"/>
    </source>
</evidence>
<feature type="region of interest" description="Disordered" evidence="1">
    <location>
        <begin position="120"/>
        <end position="145"/>
    </location>
</feature>
<sequence length="145" mass="15965">MQATGTVSELKEEKEGTWVHLGLNLDPYSPHPSFPRRLGGSPAGYHVLCPLQEEPKEFHSILLWLKHLSSRTLHRVGIGPFRWGDLLHGGQKEPYCLPPGRRFASFPPQGGCAGAMVRLQGESQRPVPESRVAAEKSSASAGNRY</sequence>
<gene>
    <name evidence="2" type="ORF">P7K49_016755</name>
</gene>
<protein>
    <submittedName>
        <fullName evidence="2">Uncharacterized protein</fullName>
    </submittedName>
</protein>
<evidence type="ECO:0000313" key="2">
    <source>
        <dbReference type="EMBL" id="KAK2107241.1"/>
    </source>
</evidence>
<organism evidence="2 3">
    <name type="scientific">Saguinus oedipus</name>
    <name type="common">Cotton-top tamarin</name>
    <name type="synonym">Oedipomidas oedipus</name>
    <dbReference type="NCBI Taxonomy" id="9490"/>
    <lineage>
        <taxon>Eukaryota</taxon>
        <taxon>Metazoa</taxon>
        <taxon>Chordata</taxon>
        <taxon>Craniata</taxon>
        <taxon>Vertebrata</taxon>
        <taxon>Euteleostomi</taxon>
        <taxon>Mammalia</taxon>
        <taxon>Eutheria</taxon>
        <taxon>Euarchontoglires</taxon>
        <taxon>Primates</taxon>
        <taxon>Haplorrhini</taxon>
        <taxon>Platyrrhini</taxon>
        <taxon>Cebidae</taxon>
        <taxon>Callitrichinae</taxon>
        <taxon>Saguinus</taxon>
    </lineage>
</organism>
<dbReference type="EMBL" id="JASSZA010000007">
    <property type="protein sequence ID" value="KAK2107241.1"/>
    <property type="molecule type" value="Genomic_DNA"/>
</dbReference>
<evidence type="ECO:0000313" key="3">
    <source>
        <dbReference type="Proteomes" id="UP001266305"/>
    </source>
</evidence>
<comment type="caution">
    <text evidence="2">The sequence shown here is derived from an EMBL/GenBank/DDBJ whole genome shotgun (WGS) entry which is preliminary data.</text>
</comment>
<accession>A0ABQ9VDI5</accession>
<proteinExistence type="predicted"/>
<keyword evidence="3" id="KW-1185">Reference proteome</keyword>
<dbReference type="Proteomes" id="UP001266305">
    <property type="component" value="Unassembled WGS sequence"/>
</dbReference>
<reference evidence="2 3" key="1">
    <citation type="submission" date="2023-05" db="EMBL/GenBank/DDBJ databases">
        <title>B98-5 Cell Line De Novo Hybrid Assembly: An Optical Mapping Approach.</title>
        <authorList>
            <person name="Kananen K."/>
            <person name="Auerbach J.A."/>
            <person name="Kautto E."/>
            <person name="Blachly J.S."/>
        </authorList>
    </citation>
    <scope>NUCLEOTIDE SEQUENCE [LARGE SCALE GENOMIC DNA]</scope>
    <source>
        <strain evidence="2">B95-8</strain>
        <tissue evidence="2">Cell line</tissue>
    </source>
</reference>
<name>A0ABQ9VDI5_SAGOE</name>